<proteinExistence type="predicted"/>
<gene>
    <name evidence="6" type="ORF">H8S62_04050</name>
</gene>
<dbReference type="Pfam" id="PF08401">
    <property type="entry name" value="ArdcN"/>
    <property type="match status" value="1"/>
</dbReference>
<dbReference type="InterPro" id="IPR013610">
    <property type="entry name" value="ArdC_N"/>
</dbReference>
<protein>
    <submittedName>
        <fullName evidence="6">DUF4316 domain-containing protein</fullName>
    </submittedName>
</protein>
<accession>A0A8J6J9M3</accession>
<evidence type="ECO:0000259" key="5">
    <source>
        <dbReference type="Pfam" id="PF18843"/>
    </source>
</evidence>
<name>A0A8J6J9M3_9FIRM</name>
<evidence type="ECO:0000259" key="3">
    <source>
        <dbReference type="Pfam" id="PF14191"/>
    </source>
</evidence>
<feature type="domain" description="YodL-like" evidence="3">
    <location>
        <begin position="529"/>
        <end position="631"/>
    </location>
</feature>
<dbReference type="EMBL" id="JACOPQ010000002">
    <property type="protein sequence ID" value="MBC5736183.1"/>
    <property type="molecule type" value="Genomic_DNA"/>
</dbReference>
<feature type="domain" description="N-terminal" evidence="2">
    <location>
        <begin position="10"/>
        <end position="136"/>
    </location>
</feature>
<feature type="region of interest" description="Disordered" evidence="1">
    <location>
        <begin position="683"/>
        <end position="727"/>
    </location>
</feature>
<dbReference type="Pfam" id="PF14195">
    <property type="entry name" value="DUF4316"/>
    <property type="match status" value="1"/>
</dbReference>
<feature type="compositionally biased region" description="Basic and acidic residues" evidence="1">
    <location>
        <begin position="686"/>
        <end position="700"/>
    </location>
</feature>
<organism evidence="6 7">
    <name type="scientific">Lawsonibacter faecis</name>
    <dbReference type="NCBI Taxonomy" id="2763052"/>
    <lineage>
        <taxon>Bacteria</taxon>
        <taxon>Bacillati</taxon>
        <taxon>Bacillota</taxon>
        <taxon>Clostridia</taxon>
        <taxon>Eubacteriales</taxon>
        <taxon>Oscillospiraceae</taxon>
        <taxon>Lawsonibacter</taxon>
    </lineage>
</organism>
<dbReference type="Pfam" id="PF14191">
    <property type="entry name" value="YodL"/>
    <property type="match status" value="1"/>
</dbReference>
<dbReference type="Proteomes" id="UP000607645">
    <property type="component" value="Unassembled WGS sequence"/>
</dbReference>
<feature type="compositionally biased region" description="Basic and acidic residues" evidence="1">
    <location>
        <begin position="712"/>
        <end position="727"/>
    </location>
</feature>
<dbReference type="InterPro" id="IPR025923">
    <property type="entry name" value="YodL-like_dom"/>
</dbReference>
<evidence type="ECO:0000256" key="1">
    <source>
        <dbReference type="SAM" id="MobiDB-lite"/>
    </source>
</evidence>
<dbReference type="InterPro" id="IPR040809">
    <property type="entry name" value="LPD28"/>
</dbReference>
<evidence type="ECO:0000259" key="4">
    <source>
        <dbReference type="Pfam" id="PF14195"/>
    </source>
</evidence>
<dbReference type="Pfam" id="PF18843">
    <property type="entry name" value="LPD28"/>
    <property type="match status" value="1"/>
</dbReference>
<keyword evidence="7" id="KW-1185">Reference proteome</keyword>
<dbReference type="InterPro" id="IPR025465">
    <property type="entry name" value="DUF4316"/>
</dbReference>
<feature type="domain" description="Large polyvalent protein associated" evidence="5">
    <location>
        <begin position="227"/>
        <end position="319"/>
    </location>
</feature>
<evidence type="ECO:0000259" key="2">
    <source>
        <dbReference type="Pfam" id="PF08401"/>
    </source>
</evidence>
<evidence type="ECO:0000313" key="7">
    <source>
        <dbReference type="Proteomes" id="UP000607645"/>
    </source>
</evidence>
<dbReference type="GO" id="GO:0003697">
    <property type="term" value="F:single-stranded DNA binding"/>
    <property type="evidence" value="ECO:0007669"/>
    <property type="project" value="InterPro"/>
</dbReference>
<sequence length="727" mass="81981">MHEMAEKQTNKERLKDITDSIETGIKELFESDKYRQYLATMSRFHRYSVNNTMLIYMQRPDATHVAGFNKWRDQFGRSVKKGEKGIKIIAPTPFKKKIEQQKLDPDTKLPLRDENGDIITEEKTVQIPMYKPVVVFDVQQTAGKPLPELAANLTGDVQNYGVFMEALRRSAPVPIFFEKLAENMDGYFSVDKQRIAVREGMSEVQTVCAAVHEIAHSRLHNKDGIGEKYQEIELFGKPALFSNGRIDRDKLPEGLYVYDLRGSDYDPGMPVTLESHVTVNHAASVITAAPIELPEQGFLYLGEDGLNFTGGEQTVKEFLHAQYPEKAKLSRAAEEIQAESISFAVCAYYGIETGENSFGYLATWAKDRELTELRASLETINRTSSALITDIDRHYAEICKERGLDKEPESLAAQPVQDIAVQEPEPVTAPDNGCVPDPAISVESMNAYGYTDSNMLPLTKERALELMEQDVSVYMLHTDNTEAMAFDAEDIRSFDGIFGVEASEWETVKERLAPQDYEKAFLSNPADSFAIYQLRDNDNTAQLRFMNAEYLEKKGLSIEKENYAAVYAGNLDRRGDTQDRLNELYETFNLRRPEDFRGHSLSVSDIVALKQNGVVSCHYVDSRGFKALPDFLKPENYLKNAEMAMEDDYGMIDGVINNGPKQTVAELEEQAKSGKPISLMELAQAARREQAQASRQEKKPSVLAKLCPPVNEPKKTARSKRAERELL</sequence>
<dbReference type="AlphaFoldDB" id="A0A8J6J9M3"/>
<reference evidence="6" key="1">
    <citation type="submission" date="2020-08" db="EMBL/GenBank/DDBJ databases">
        <title>Genome public.</title>
        <authorList>
            <person name="Liu C."/>
            <person name="Sun Q."/>
        </authorList>
    </citation>
    <scope>NUCLEOTIDE SEQUENCE</scope>
    <source>
        <strain evidence="6">NSJ-52</strain>
    </source>
</reference>
<evidence type="ECO:0000313" key="6">
    <source>
        <dbReference type="EMBL" id="MBC5736183.1"/>
    </source>
</evidence>
<comment type="caution">
    <text evidence="6">The sequence shown here is derived from an EMBL/GenBank/DDBJ whole genome shotgun (WGS) entry which is preliminary data.</text>
</comment>
<feature type="domain" description="DUF4316" evidence="4">
    <location>
        <begin position="634"/>
        <end position="683"/>
    </location>
</feature>